<name>A0ABU0DWU2_9BACI</name>
<sequence length="141" mass="16605">MGELANCPNCGELFVKGVQTVCQTCFQEEEEKFETVYVFIRKKKNRTATMNKVSEETGVEKSLIQKWLRQRRIQPGTFPNLTYQCERCDTQIYEGKLCLDCAGDLKTDLQQSEEKTIAEKENENKRQQVYYNVDKENKWRN</sequence>
<keyword evidence="1" id="KW-0969">Cilium</keyword>
<keyword evidence="1" id="KW-0282">Flagellum</keyword>
<dbReference type="EMBL" id="JAUSUP010000016">
    <property type="protein sequence ID" value="MDQ0352905.1"/>
    <property type="molecule type" value="Genomic_DNA"/>
</dbReference>
<keyword evidence="2" id="KW-1185">Reference proteome</keyword>
<proteinExistence type="predicted"/>
<dbReference type="NCBIfam" id="TIGR03826">
    <property type="entry name" value="YvyF"/>
    <property type="match status" value="1"/>
</dbReference>
<evidence type="ECO:0000313" key="2">
    <source>
        <dbReference type="Proteomes" id="UP001236723"/>
    </source>
</evidence>
<dbReference type="Proteomes" id="UP001236723">
    <property type="component" value="Unassembled WGS sequence"/>
</dbReference>
<accession>A0ABU0DWU2</accession>
<dbReference type="RefSeq" id="WP_307069870.1">
    <property type="nucleotide sequence ID" value="NZ_JAUSUP010000016.1"/>
</dbReference>
<reference evidence="1 2" key="1">
    <citation type="submission" date="2023-07" db="EMBL/GenBank/DDBJ databases">
        <title>Genomic Encyclopedia of Type Strains, Phase IV (KMG-IV): sequencing the most valuable type-strain genomes for metagenomic binning, comparative biology and taxonomic classification.</title>
        <authorList>
            <person name="Goeker M."/>
        </authorList>
    </citation>
    <scope>NUCLEOTIDE SEQUENCE [LARGE SCALE GENOMIC DNA]</scope>
    <source>
        <strain evidence="1 2">DSM 15448</strain>
    </source>
</reference>
<comment type="caution">
    <text evidence="1">The sequence shown here is derived from an EMBL/GenBank/DDBJ whole genome shotgun (WGS) entry which is preliminary data.</text>
</comment>
<organism evidence="1 2">
    <name type="scientific">Alkalibacillus filiformis</name>
    <dbReference type="NCBI Taxonomy" id="200990"/>
    <lineage>
        <taxon>Bacteria</taxon>
        <taxon>Bacillati</taxon>
        <taxon>Bacillota</taxon>
        <taxon>Bacilli</taxon>
        <taxon>Bacillales</taxon>
        <taxon>Bacillaceae</taxon>
        <taxon>Alkalibacillus</taxon>
    </lineage>
</organism>
<keyword evidence="1" id="KW-0966">Cell projection</keyword>
<dbReference type="InterPro" id="IPR022258">
    <property type="entry name" value="Flagellar_operon_YvyF"/>
</dbReference>
<gene>
    <name evidence="1" type="ORF">J2R98_002756</name>
</gene>
<protein>
    <submittedName>
        <fullName evidence="1">Flagellar operon protein (TIGR03826 family)</fullName>
    </submittedName>
</protein>
<evidence type="ECO:0000313" key="1">
    <source>
        <dbReference type="EMBL" id="MDQ0352905.1"/>
    </source>
</evidence>